<keyword evidence="3" id="KW-1185">Reference proteome</keyword>
<comment type="caution">
    <text evidence="2">The sequence shown here is derived from an EMBL/GenBank/DDBJ whole genome shotgun (WGS) entry which is preliminary data.</text>
</comment>
<dbReference type="SUPFAM" id="SSF51445">
    <property type="entry name" value="(Trans)glycosidases"/>
    <property type="match status" value="1"/>
</dbReference>
<evidence type="ECO:0000313" key="2">
    <source>
        <dbReference type="EMBL" id="GAA0491612.1"/>
    </source>
</evidence>
<dbReference type="InterPro" id="IPR015020">
    <property type="entry name" value="Rv2525c-like_Glyco_Hydro-like"/>
</dbReference>
<dbReference type="Pfam" id="PF08924">
    <property type="entry name" value="Rv2525c_GlyHyd-like"/>
    <property type="match status" value="1"/>
</dbReference>
<sequence length="279" mass="30950">MDRRKRIIGYLVALMVGLGQLITGAEPAAAGDRGDPRAEGASIFRGWGIDTCQAPSLNTLRAWRSSDYRAIGVYFAGRARACPRQKYLSGRWLVGAEELGWRMLPIYVGSQSPCVRAKTKKHFTIGTRDPYGQGVSEGRDAVARADAMGIADPSPLYLDMEAYNYRNASCARTTLNFVRGWSTAVRNRGYLPGFYSSADSGVRHMERARRSGTSALPDLMWFARWQVTPSTDGEPALSRNAWQPHRRIHQYRGNVTETHGGRKLTVDRNLVDAPVAIID</sequence>
<organism evidence="2 3">
    <name type="scientific">Streptomyces stramineus</name>
    <dbReference type="NCBI Taxonomy" id="173861"/>
    <lineage>
        <taxon>Bacteria</taxon>
        <taxon>Bacillati</taxon>
        <taxon>Actinomycetota</taxon>
        <taxon>Actinomycetes</taxon>
        <taxon>Kitasatosporales</taxon>
        <taxon>Streptomycetaceae</taxon>
        <taxon>Streptomyces</taxon>
    </lineage>
</organism>
<evidence type="ECO:0000259" key="1">
    <source>
        <dbReference type="Pfam" id="PF08924"/>
    </source>
</evidence>
<proteinExistence type="predicted"/>
<dbReference type="Gene3D" id="3.20.20.80">
    <property type="entry name" value="Glycosidases"/>
    <property type="match status" value="1"/>
</dbReference>
<dbReference type="RefSeq" id="WP_344096903.1">
    <property type="nucleotide sequence ID" value="NZ_BAAAHB010000122.1"/>
</dbReference>
<dbReference type="Proteomes" id="UP001499895">
    <property type="component" value="Unassembled WGS sequence"/>
</dbReference>
<dbReference type="EMBL" id="BAAAHB010000122">
    <property type="protein sequence ID" value="GAA0491612.1"/>
    <property type="molecule type" value="Genomic_DNA"/>
</dbReference>
<feature type="domain" description="Rv2525c-like glycoside hydrolase-like" evidence="1">
    <location>
        <begin position="62"/>
        <end position="271"/>
    </location>
</feature>
<gene>
    <name evidence="2" type="ORF">GCM10009544_60440</name>
</gene>
<dbReference type="InterPro" id="IPR017853">
    <property type="entry name" value="GH"/>
</dbReference>
<name>A0ABP3L468_9ACTN</name>
<protein>
    <recommendedName>
        <fullName evidence="1">Rv2525c-like glycoside hydrolase-like domain-containing protein</fullName>
    </recommendedName>
</protein>
<reference evidence="3" key="1">
    <citation type="journal article" date="2019" name="Int. J. Syst. Evol. Microbiol.">
        <title>The Global Catalogue of Microorganisms (GCM) 10K type strain sequencing project: providing services to taxonomists for standard genome sequencing and annotation.</title>
        <authorList>
            <consortium name="The Broad Institute Genomics Platform"/>
            <consortium name="The Broad Institute Genome Sequencing Center for Infectious Disease"/>
            <person name="Wu L."/>
            <person name="Ma J."/>
        </authorList>
    </citation>
    <scope>NUCLEOTIDE SEQUENCE [LARGE SCALE GENOMIC DNA]</scope>
    <source>
        <strain evidence="3">JCM 10649</strain>
    </source>
</reference>
<evidence type="ECO:0000313" key="3">
    <source>
        <dbReference type="Proteomes" id="UP001499895"/>
    </source>
</evidence>
<accession>A0ABP3L468</accession>